<gene>
    <name evidence="1" type="ORF">I6U51_05240</name>
</gene>
<dbReference type="AlphaFoldDB" id="A0A934M405"/>
<comment type="caution">
    <text evidence="1">The sequence shown here is derived from an EMBL/GenBank/DDBJ whole genome shotgun (WGS) entry which is preliminary data.</text>
</comment>
<organism evidence="1 2">
    <name type="scientific">Clostridium aciditolerans</name>
    <dbReference type="NCBI Taxonomy" id="339861"/>
    <lineage>
        <taxon>Bacteria</taxon>
        <taxon>Bacillati</taxon>
        <taxon>Bacillota</taxon>
        <taxon>Clostridia</taxon>
        <taxon>Eubacteriales</taxon>
        <taxon>Clostridiaceae</taxon>
        <taxon>Clostridium</taxon>
    </lineage>
</organism>
<dbReference type="RefSeq" id="WP_211141577.1">
    <property type="nucleotide sequence ID" value="NZ_JAEEGB010000005.1"/>
</dbReference>
<name>A0A934M405_9CLOT</name>
<sequence length="216" mass="24546">MEFVLRKNIKSVISLLFITIFILFLPSCSKENKDGRKEHKDGTIVKANLTDKEQQLIRGFGADKQFVFDVNLQNKDINWVECWVDYYENGKFKNKILRSGTQINFKSESSGMLIFSTQNGFSKREEEKWTLSYSTKGGSGTGSMVITKPKIYTSSSFSAREEGEIIIGEPINLAFIVEGDNVSSTPIDIFNKSNISSEELAQCNSVYIFRCKFIHK</sequence>
<evidence type="ECO:0000313" key="1">
    <source>
        <dbReference type="EMBL" id="MBI6872113.1"/>
    </source>
</evidence>
<dbReference type="EMBL" id="JAEEGB010000005">
    <property type="protein sequence ID" value="MBI6872113.1"/>
    <property type="molecule type" value="Genomic_DNA"/>
</dbReference>
<accession>A0A934M405</accession>
<proteinExistence type="predicted"/>
<dbReference type="Proteomes" id="UP000622687">
    <property type="component" value="Unassembled WGS sequence"/>
</dbReference>
<keyword evidence="2" id="KW-1185">Reference proteome</keyword>
<reference evidence="1" key="1">
    <citation type="submission" date="2020-12" db="EMBL/GenBank/DDBJ databases">
        <title>Clostridium thailandense sp. nov., a novel acetogenic bacterium isolated from peat land soil in Thailand.</title>
        <authorList>
            <person name="Chaikitkaew S."/>
            <person name="Birkeland N.K."/>
        </authorList>
    </citation>
    <scope>NUCLEOTIDE SEQUENCE</scope>
    <source>
        <strain evidence="1">DSM 17425</strain>
    </source>
</reference>
<evidence type="ECO:0000313" key="2">
    <source>
        <dbReference type="Proteomes" id="UP000622687"/>
    </source>
</evidence>
<protein>
    <submittedName>
        <fullName evidence="1">Uncharacterized protein</fullName>
    </submittedName>
</protein>